<sequence length="182" mass="20253">MSVDSSTSSDCQTCVGFLVGGSLLVAAVLGTAGIALLCLYCRRRVTGGSKTDEEKNLNTSIKPPPMIPNLNQLLLLSRPPSPNTFSNYLHNDLIVHNPHNNTLLTSPTSESLTYIDTWDKYIAYISMIPERPFSLHYELDEKRVSIVTKQTHESNDVIDDDKIVCVESLDKNREKKSQQSIN</sequence>
<keyword evidence="3" id="KW-1185">Reference proteome</keyword>
<keyword evidence="1" id="KW-0812">Transmembrane</keyword>
<protein>
    <submittedName>
        <fullName evidence="2">Uncharacterized protein</fullName>
    </submittedName>
</protein>
<gene>
    <name evidence="2" type="ORF">C2G38_545309</name>
</gene>
<evidence type="ECO:0000313" key="2">
    <source>
        <dbReference type="EMBL" id="RIB06033.1"/>
    </source>
</evidence>
<comment type="caution">
    <text evidence="2">The sequence shown here is derived from an EMBL/GenBank/DDBJ whole genome shotgun (WGS) entry which is preliminary data.</text>
</comment>
<dbReference type="AlphaFoldDB" id="A0A397UFE9"/>
<dbReference type="Proteomes" id="UP000266673">
    <property type="component" value="Unassembled WGS sequence"/>
</dbReference>
<evidence type="ECO:0000313" key="3">
    <source>
        <dbReference type="Proteomes" id="UP000266673"/>
    </source>
</evidence>
<proteinExistence type="predicted"/>
<dbReference type="OrthoDB" id="2439314at2759"/>
<keyword evidence="1" id="KW-1133">Transmembrane helix</keyword>
<accession>A0A397UFE9</accession>
<feature type="transmembrane region" description="Helical" evidence="1">
    <location>
        <begin position="15"/>
        <end position="40"/>
    </location>
</feature>
<dbReference type="EMBL" id="QKWP01001879">
    <property type="protein sequence ID" value="RIB06033.1"/>
    <property type="molecule type" value="Genomic_DNA"/>
</dbReference>
<evidence type="ECO:0000256" key="1">
    <source>
        <dbReference type="SAM" id="Phobius"/>
    </source>
</evidence>
<keyword evidence="1" id="KW-0472">Membrane</keyword>
<name>A0A397UFE9_9GLOM</name>
<reference evidence="2 3" key="1">
    <citation type="submission" date="2018-06" db="EMBL/GenBank/DDBJ databases">
        <title>Comparative genomics reveals the genomic features of Rhizophagus irregularis, R. cerebriforme, R. diaphanum and Gigaspora rosea, and their symbiotic lifestyle signature.</title>
        <authorList>
            <person name="Morin E."/>
            <person name="San Clemente H."/>
            <person name="Chen E.C.H."/>
            <person name="De La Providencia I."/>
            <person name="Hainaut M."/>
            <person name="Kuo A."/>
            <person name="Kohler A."/>
            <person name="Murat C."/>
            <person name="Tang N."/>
            <person name="Roy S."/>
            <person name="Loubradou J."/>
            <person name="Henrissat B."/>
            <person name="Grigoriev I.V."/>
            <person name="Corradi N."/>
            <person name="Roux C."/>
            <person name="Martin F.M."/>
        </authorList>
    </citation>
    <scope>NUCLEOTIDE SEQUENCE [LARGE SCALE GENOMIC DNA]</scope>
    <source>
        <strain evidence="2 3">DAOM 194757</strain>
    </source>
</reference>
<organism evidence="2 3">
    <name type="scientific">Gigaspora rosea</name>
    <dbReference type="NCBI Taxonomy" id="44941"/>
    <lineage>
        <taxon>Eukaryota</taxon>
        <taxon>Fungi</taxon>
        <taxon>Fungi incertae sedis</taxon>
        <taxon>Mucoromycota</taxon>
        <taxon>Glomeromycotina</taxon>
        <taxon>Glomeromycetes</taxon>
        <taxon>Diversisporales</taxon>
        <taxon>Gigasporaceae</taxon>
        <taxon>Gigaspora</taxon>
    </lineage>
</organism>